<protein>
    <submittedName>
        <fullName evidence="5">Uncharacterized protein</fullName>
    </submittedName>
</protein>
<dbReference type="PANTHER" id="PTHR10353">
    <property type="entry name" value="GLYCOSYL HYDROLASE"/>
    <property type="match status" value="1"/>
</dbReference>
<comment type="caution">
    <text evidence="5">The sequence shown here is derived from an EMBL/GenBank/DDBJ whole genome shotgun (WGS) entry which is preliminary data.</text>
</comment>
<dbReference type="PANTHER" id="PTHR10353:SF36">
    <property type="entry name" value="LP05116P"/>
    <property type="match status" value="1"/>
</dbReference>
<comment type="similarity">
    <text evidence="1 4">Belongs to the glycosyl hydrolase 1 family.</text>
</comment>
<gene>
    <name evidence="5" type="ORF">NQ317_006339</name>
</gene>
<keyword evidence="6" id="KW-1185">Reference proteome</keyword>
<dbReference type="Proteomes" id="UP001162164">
    <property type="component" value="Unassembled WGS sequence"/>
</dbReference>
<dbReference type="EMBL" id="JAPWTJ010000701">
    <property type="protein sequence ID" value="KAJ8976261.1"/>
    <property type="molecule type" value="Genomic_DNA"/>
</dbReference>
<evidence type="ECO:0000256" key="1">
    <source>
        <dbReference type="ARBA" id="ARBA00010838"/>
    </source>
</evidence>
<reference evidence="5" key="1">
    <citation type="journal article" date="2023" name="Insect Mol. Biol.">
        <title>Genome sequencing provides insights into the evolution of gene families encoding plant cell wall-degrading enzymes in longhorned beetles.</title>
        <authorList>
            <person name="Shin N.R."/>
            <person name="Okamura Y."/>
            <person name="Kirsch R."/>
            <person name="Pauchet Y."/>
        </authorList>
    </citation>
    <scope>NUCLEOTIDE SEQUENCE</scope>
    <source>
        <strain evidence="5">MMC_N1</strain>
    </source>
</reference>
<evidence type="ECO:0000256" key="2">
    <source>
        <dbReference type="ARBA" id="ARBA00022801"/>
    </source>
</evidence>
<evidence type="ECO:0000256" key="4">
    <source>
        <dbReference type="RuleBase" id="RU003690"/>
    </source>
</evidence>
<dbReference type="InterPro" id="IPR017853">
    <property type="entry name" value="GH"/>
</dbReference>
<proteinExistence type="inferred from homology"/>
<dbReference type="Pfam" id="PF00232">
    <property type="entry name" value="Glyco_hydro_1"/>
    <property type="match status" value="1"/>
</dbReference>
<dbReference type="Gene3D" id="3.20.20.80">
    <property type="entry name" value="Glycosidases"/>
    <property type="match status" value="1"/>
</dbReference>
<dbReference type="InterPro" id="IPR033132">
    <property type="entry name" value="GH_1_N_CS"/>
</dbReference>
<name>A0ABQ9JDJ3_9CUCU</name>
<accession>A0ABQ9JDJ3</accession>
<sequence>MSNRWQVRPIIEKGHAIGGAAGCHTQCNIYCLATGLADDNATDMAFPDDFLFGAATAAYQVEDGKGESVWDYVVHNFPERVEDGTTADVTCDSYHKYKEDVAMLKELGVNFYRFSIAWTRIMPNGTADYINEAGVSYYRNLIKELKDNGIESMITLYHWDLPQQLADIGGWLEDSMIDIYAEYARTCFQLFGDDVKFWTTFNEIKEFCQLGYGEGGLPPLHYEPGIGEYKCTRVVLKAHAKAYRIYDEEFRATQNGMIGAIFDTHWFEPRTNSSEDVAAAEQGRQFSFGWFANPIVNGDYPEIMKTRIADRSAKEGFNQSRLPEFTEDEIGVHQRYLRLYRSQHCIEEPEIGDPSYSKDMAVSQYQSPDWEGSSISWLKVVPWGIRGLLNWVRETYNDPYVIVTENGYADDGVLDDDMRIHYYQSYISNVRLAMDDGVKVLAYTAWSLMDNYEWLNGYTKKFGLYNVDFNDPNRTWTPKKSMEYYKKVIATHCVIDNCTR</sequence>
<keyword evidence="3" id="KW-0326">Glycosidase</keyword>
<organism evidence="5 6">
    <name type="scientific">Molorchus minor</name>
    <dbReference type="NCBI Taxonomy" id="1323400"/>
    <lineage>
        <taxon>Eukaryota</taxon>
        <taxon>Metazoa</taxon>
        <taxon>Ecdysozoa</taxon>
        <taxon>Arthropoda</taxon>
        <taxon>Hexapoda</taxon>
        <taxon>Insecta</taxon>
        <taxon>Pterygota</taxon>
        <taxon>Neoptera</taxon>
        <taxon>Endopterygota</taxon>
        <taxon>Coleoptera</taxon>
        <taxon>Polyphaga</taxon>
        <taxon>Cucujiformia</taxon>
        <taxon>Chrysomeloidea</taxon>
        <taxon>Cerambycidae</taxon>
        <taxon>Lamiinae</taxon>
        <taxon>Monochamini</taxon>
        <taxon>Molorchus</taxon>
    </lineage>
</organism>
<dbReference type="SUPFAM" id="SSF51445">
    <property type="entry name" value="(Trans)glycosidases"/>
    <property type="match status" value="1"/>
</dbReference>
<evidence type="ECO:0000256" key="3">
    <source>
        <dbReference type="ARBA" id="ARBA00023295"/>
    </source>
</evidence>
<dbReference type="PROSITE" id="PS00653">
    <property type="entry name" value="GLYCOSYL_HYDROL_F1_2"/>
    <property type="match status" value="1"/>
</dbReference>
<dbReference type="PRINTS" id="PR00131">
    <property type="entry name" value="GLHYDRLASE1"/>
</dbReference>
<evidence type="ECO:0000313" key="6">
    <source>
        <dbReference type="Proteomes" id="UP001162164"/>
    </source>
</evidence>
<dbReference type="InterPro" id="IPR001360">
    <property type="entry name" value="Glyco_hydro_1"/>
</dbReference>
<evidence type="ECO:0000313" key="5">
    <source>
        <dbReference type="EMBL" id="KAJ8976261.1"/>
    </source>
</evidence>
<keyword evidence="2" id="KW-0378">Hydrolase</keyword>